<dbReference type="WBParaSite" id="EgrG_000357100">
    <property type="protein sequence ID" value="EgrG_000357100"/>
    <property type="gene ID" value="EgrG_000357100"/>
</dbReference>
<dbReference type="AlphaFoldDB" id="A0A068X294"/>
<dbReference type="EMBL" id="LK028631">
    <property type="protein sequence ID" value="CDS24864.1"/>
    <property type="molecule type" value="Genomic_DNA"/>
</dbReference>
<reference evidence="1" key="2">
    <citation type="submission" date="2014-06" db="EMBL/GenBank/DDBJ databases">
        <authorList>
            <person name="Aslett M."/>
        </authorList>
    </citation>
    <scope>NUCLEOTIDE SEQUENCE</scope>
</reference>
<sequence length="79" mass="9355">MRLLRVHPLLIRQFQSRLQLQRTKEVSKRCHNLSHLTTRDKDMAKITNSGFLRISVRQTRATIEPTHAISFRKENANLF</sequence>
<proteinExistence type="predicted"/>
<name>A0A068X294_ECHGR</name>
<protein>
    <submittedName>
        <fullName evidence="3">Ovule protein</fullName>
    </submittedName>
</protein>
<evidence type="ECO:0000313" key="2">
    <source>
        <dbReference type="Proteomes" id="UP000492820"/>
    </source>
</evidence>
<accession>A0A068X294</accession>
<reference evidence="3" key="3">
    <citation type="submission" date="2020-10" db="UniProtKB">
        <authorList>
            <consortium name="WormBaseParasite"/>
        </authorList>
    </citation>
    <scope>IDENTIFICATION</scope>
</reference>
<gene>
    <name evidence="1" type="ORF">EgrG_000357100</name>
</gene>
<organism evidence="1">
    <name type="scientific">Echinococcus granulosus</name>
    <name type="common">Hydatid tapeworm</name>
    <dbReference type="NCBI Taxonomy" id="6210"/>
    <lineage>
        <taxon>Eukaryota</taxon>
        <taxon>Metazoa</taxon>
        <taxon>Spiralia</taxon>
        <taxon>Lophotrochozoa</taxon>
        <taxon>Platyhelminthes</taxon>
        <taxon>Cestoda</taxon>
        <taxon>Eucestoda</taxon>
        <taxon>Cyclophyllidea</taxon>
        <taxon>Taeniidae</taxon>
        <taxon>Echinococcus</taxon>
        <taxon>Echinococcus granulosus group</taxon>
    </lineage>
</organism>
<evidence type="ECO:0000313" key="3">
    <source>
        <dbReference type="WBParaSite" id="EgrG_000357100"/>
    </source>
</evidence>
<dbReference type="Proteomes" id="UP000492820">
    <property type="component" value="Unassembled WGS sequence"/>
</dbReference>
<evidence type="ECO:0000313" key="1">
    <source>
        <dbReference type="EMBL" id="CDS24864.1"/>
    </source>
</evidence>
<reference evidence="1 2" key="1">
    <citation type="journal article" date="2013" name="Nature">
        <title>The genomes of four tapeworm species reveal adaptations to parasitism.</title>
        <authorList>
            <person name="Tsai I.J."/>
            <person name="Zarowiecki M."/>
            <person name="Holroyd N."/>
            <person name="Garciarrubio A."/>
            <person name="Sanchez-Flores A."/>
            <person name="Brooks K.L."/>
            <person name="Tracey A."/>
            <person name="Bobes R.J."/>
            <person name="Fragoso G."/>
            <person name="Sciutto E."/>
            <person name="Aslett M."/>
            <person name="Beasley H."/>
            <person name="Bennett H.M."/>
            <person name="Cai J."/>
            <person name="Camicia F."/>
            <person name="Clark R."/>
            <person name="Cucher M."/>
            <person name="De Silva N."/>
            <person name="Day T.A."/>
            <person name="Deplazes P."/>
            <person name="Estrada K."/>
            <person name="Fernandez C."/>
            <person name="Holland P.W."/>
            <person name="Hou J."/>
            <person name="Hu S."/>
            <person name="Huckvale T."/>
            <person name="Hung S.S."/>
            <person name="Kamenetzky L."/>
            <person name="Keane J.A."/>
            <person name="Kiss F."/>
            <person name="Koziol U."/>
            <person name="Lambert O."/>
            <person name="Liu K."/>
            <person name="Luo X."/>
            <person name="Luo Y."/>
            <person name="Macchiaroli N."/>
            <person name="Nichol S."/>
            <person name="Paps J."/>
            <person name="Parkinson J."/>
            <person name="Pouchkina-Stantcheva N."/>
            <person name="Riddiford N."/>
            <person name="Rosenzvit M."/>
            <person name="Salinas G."/>
            <person name="Wasmuth J.D."/>
            <person name="Zamanian M."/>
            <person name="Zheng Y."/>
            <person name="Cai X."/>
            <person name="Soberon X."/>
            <person name="Olson P.D."/>
            <person name="Laclette J.P."/>
            <person name="Brehm K."/>
            <person name="Berriman M."/>
            <person name="Garciarrubio A."/>
            <person name="Bobes R.J."/>
            <person name="Fragoso G."/>
            <person name="Sanchez-Flores A."/>
            <person name="Estrada K."/>
            <person name="Cevallos M.A."/>
            <person name="Morett E."/>
            <person name="Gonzalez V."/>
            <person name="Portillo T."/>
            <person name="Ochoa-Leyva A."/>
            <person name="Jose M.V."/>
            <person name="Sciutto E."/>
            <person name="Landa A."/>
            <person name="Jimenez L."/>
            <person name="Valdes V."/>
            <person name="Carrero J.C."/>
            <person name="Larralde C."/>
            <person name="Morales-Montor J."/>
            <person name="Limon-Lason J."/>
            <person name="Soberon X."/>
            <person name="Laclette J.P."/>
        </authorList>
    </citation>
    <scope>NUCLEOTIDE SEQUENCE [LARGE SCALE GENOMIC DNA]</scope>
</reference>